<evidence type="ECO:0000256" key="3">
    <source>
        <dbReference type="ARBA" id="ARBA00022723"/>
    </source>
</evidence>
<dbReference type="Pfam" id="PF01432">
    <property type="entry name" value="Peptidase_M3"/>
    <property type="match status" value="1"/>
</dbReference>
<dbReference type="OrthoDB" id="9773538at2"/>
<dbReference type="SUPFAM" id="SSF55486">
    <property type="entry name" value="Metalloproteases ('zincins'), catalytic domain"/>
    <property type="match status" value="1"/>
</dbReference>
<dbReference type="FunFam" id="3.40.390.10:FF:000009">
    <property type="entry name" value="Oligopeptidase A"/>
    <property type="match status" value="1"/>
</dbReference>
<evidence type="ECO:0000256" key="4">
    <source>
        <dbReference type="ARBA" id="ARBA00022801"/>
    </source>
</evidence>
<keyword evidence="3 7" id="KW-0479">Metal-binding</keyword>
<feature type="signal peptide" evidence="8">
    <location>
        <begin position="1"/>
        <end position="32"/>
    </location>
</feature>
<keyword evidence="6 7" id="KW-0482">Metalloprotease</keyword>
<dbReference type="GO" id="GO:0046872">
    <property type="term" value="F:metal ion binding"/>
    <property type="evidence" value="ECO:0007669"/>
    <property type="project" value="UniProtKB-UniRule"/>
</dbReference>
<evidence type="ECO:0000313" key="11">
    <source>
        <dbReference type="Proteomes" id="UP000228535"/>
    </source>
</evidence>
<dbReference type="RefSeq" id="WP_100335253.1">
    <property type="nucleotide sequence ID" value="NZ_PGFA01000001.1"/>
</dbReference>
<dbReference type="AlphaFoldDB" id="A0A2M9BNK9"/>
<dbReference type="PANTHER" id="PTHR43660:SF1">
    <property type="entry name" value="DIPEPTIDYL CARBOXYPEPTIDASE"/>
    <property type="match status" value="1"/>
</dbReference>
<reference evidence="10 11" key="1">
    <citation type="submission" date="2017-11" db="EMBL/GenBank/DDBJ databases">
        <title>Genomic Encyclopedia of Archaeal and Bacterial Type Strains, Phase II (KMG-II): From Individual Species to Whole Genera.</title>
        <authorList>
            <person name="Goeker M."/>
        </authorList>
    </citation>
    <scope>NUCLEOTIDE SEQUENCE [LARGE SCALE GENOMIC DNA]</scope>
    <source>
        <strain evidence="10 11">DSM 11115</strain>
    </source>
</reference>
<dbReference type="EMBL" id="PGFA01000001">
    <property type="protein sequence ID" value="PJJ59537.1"/>
    <property type="molecule type" value="Genomic_DNA"/>
</dbReference>
<name>A0A2M9BNK9_9BACT</name>
<dbReference type="InterPro" id="IPR034005">
    <property type="entry name" value="M3A_DCP"/>
</dbReference>
<evidence type="ECO:0000256" key="2">
    <source>
        <dbReference type="ARBA" id="ARBA00022670"/>
    </source>
</evidence>
<evidence type="ECO:0000256" key="1">
    <source>
        <dbReference type="ARBA" id="ARBA00006040"/>
    </source>
</evidence>
<dbReference type="CDD" id="cd06456">
    <property type="entry name" value="M3A_DCP"/>
    <property type="match status" value="1"/>
</dbReference>
<keyword evidence="4 7" id="KW-0378">Hydrolase</keyword>
<feature type="chain" id="PRO_5014644017" evidence="8">
    <location>
        <begin position="33"/>
        <end position="741"/>
    </location>
</feature>
<dbReference type="InterPro" id="IPR024079">
    <property type="entry name" value="MetalloPept_cat_dom_sf"/>
</dbReference>
<dbReference type="GO" id="GO:0004222">
    <property type="term" value="F:metalloendopeptidase activity"/>
    <property type="evidence" value="ECO:0007669"/>
    <property type="project" value="InterPro"/>
</dbReference>
<keyword evidence="2 7" id="KW-0645">Protease</keyword>
<proteinExistence type="inferred from homology"/>
<dbReference type="Proteomes" id="UP000228535">
    <property type="component" value="Unassembled WGS sequence"/>
</dbReference>
<keyword evidence="5 7" id="KW-0862">Zinc</keyword>
<comment type="caution">
    <text evidence="10">The sequence shown here is derived from an EMBL/GenBank/DDBJ whole genome shotgun (WGS) entry which is preliminary data.</text>
</comment>
<dbReference type="GO" id="GO:0006508">
    <property type="term" value="P:proteolysis"/>
    <property type="evidence" value="ECO:0007669"/>
    <property type="project" value="UniProtKB-KW"/>
</dbReference>
<keyword evidence="11" id="KW-1185">Reference proteome</keyword>
<keyword evidence="8" id="KW-0732">Signal</keyword>
<dbReference type="PANTHER" id="PTHR43660">
    <property type="entry name" value="DIPEPTIDYL CARBOXYPEPTIDASE"/>
    <property type="match status" value="1"/>
</dbReference>
<comment type="cofactor">
    <cofactor evidence="7">
        <name>Zn(2+)</name>
        <dbReference type="ChEBI" id="CHEBI:29105"/>
    </cofactor>
    <text evidence="7">Binds 1 zinc ion.</text>
</comment>
<feature type="domain" description="Peptidase M3A/M3B catalytic" evidence="9">
    <location>
        <begin position="270"/>
        <end position="721"/>
    </location>
</feature>
<dbReference type="InterPro" id="IPR024080">
    <property type="entry name" value="Neurolysin/TOP_N"/>
</dbReference>
<dbReference type="Gene3D" id="1.20.1050.40">
    <property type="entry name" value="Endopeptidase. Chain P, domain 1"/>
    <property type="match status" value="1"/>
</dbReference>
<dbReference type="GO" id="GO:0004180">
    <property type="term" value="F:carboxypeptidase activity"/>
    <property type="evidence" value="ECO:0007669"/>
    <property type="project" value="TreeGrafter"/>
</dbReference>
<dbReference type="InterPro" id="IPR001567">
    <property type="entry name" value="Pept_M3A_M3B_dom"/>
</dbReference>
<dbReference type="InterPro" id="IPR024077">
    <property type="entry name" value="Neurolysin/TOP_dom2"/>
</dbReference>
<evidence type="ECO:0000256" key="5">
    <source>
        <dbReference type="ARBA" id="ARBA00022833"/>
    </source>
</evidence>
<accession>A0A2M9BNK9</accession>
<dbReference type="InterPro" id="IPR045090">
    <property type="entry name" value="Pept_M3A_M3B"/>
</dbReference>
<evidence type="ECO:0000256" key="8">
    <source>
        <dbReference type="SAM" id="SignalP"/>
    </source>
</evidence>
<evidence type="ECO:0000256" key="6">
    <source>
        <dbReference type="ARBA" id="ARBA00023049"/>
    </source>
</evidence>
<comment type="similarity">
    <text evidence="1 7">Belongs to the peptidase M3 family.</text>
</comment>
<organism evidence="10 11">
    <name type="scientific">Hymenobacter chitinivorans DSM 11115</name>
    <dbReference type="NCBI Taxonomy" id="1121954"/>
    <lineage>
        <taxon>Bacteria</taxon>
        <taxon>Pseudomonadati</taxon>
        <taxon>Bacteroidota</taxon>
        <taxon>Cytophagia</taxon>
        <taxon>Cytophagales</taxon>
        <taxon>Hymenobacteraceae</taxon>
        <taxon>Hymenobacter</taxon>
    </lineage>
</organism>
<protein>
    <submittedName>
        <fullName evidence="10">Peptidyl-dipeptidase Dcp</fullName>
    </submittedName>
</protein>
<gene>
    <name evidence="10" type="ORF">CLV45_0956</name>
</gene>
<evidence type="ECO:0000259" key="9">
    <source>
        <dbReference type="Pfam" id="PF01432"/>
    </source>
</evidence>
<sequence>MSKMSPSSKFLLANTFLTLSLAAFVYPTSSVAQTPASASAAVANPLLMAWEGPYGGVPPFDKVQVSQFKPALEAGMAQNLAEIQAIASSKEAPTFENTIAALERAGQRLDEVQTIYGIWAGTLSNPDVQAIEREMSPRMAAFRDQISQNEALFKRIEAVYNSPDKKKLTPEQQRLTWVHYNSFVRAGAKLDAKAKTRLSAINQQLAGLFTRFSQNVLADETDSVLVLKTPADLAGLPTSLRDNAAASATSRKISGAAGVITNTRSSIEPFLTYSDQRKLREKAWRMFYNRGDNGGTHDNNAIISEILQLRAERAQLLGYKTHAHWRLDNTMAKTPEAAMQLMEQVWTPAVARVKEEVADMQALARKEGAGADFKIEPWDYRYYAEKVRKQRYDLDQNEVKQYLQLDKMREGMFWVAGELFNFSFAPVTNVPVYHSDVKVWEIKDKTSGKHIGLWYFDPYARPGKRSGAWMNAYRNQERMNGEVTTIVSNNSNFVKGKDGEPTLISWTDATTLFHEFGHALHGLSSNVTYPTLSGTSVVRDYVEFPSQLLENWLPTPQVLNRFALHYQTGKPIPQALVDRIEKASTFNQGFETTEFLASALIDMKLHLAGSQKIDADKFERETLAQLGMPREIVMRHRTPQFSHVFSSDGYSAGYYSYLWSVVLASDAYSAFTEAGGPYDKAVAKRLTDNVFSVGNTIDPADGYRKFRGRDPKIDALMKERGFPLKTAAKPAPAKKAPAKKS</sequence>
<evidence type="ECO:0000313" key="10">
    <source>
        <dbReference type="EMBL" id="PJJ59537.1"/>
    </source>
</evidence>
<dbReference type="GO" id="GO:0005829">
    <property type="term" value="C:cytosol"/>
    <property type="evidence" value="ECO:0007669"/>
    <property type="project" value="TreeGrafter"/>
</dbReference>
<evidence type="ECO:0000256" key="7">
    <source>
        <dbReference type="RuleBase" id="RU003435"/>
    </source>
</evidence>
<dbReference type="Gene3D" id="1.10.1370.10">
    <property type="entry name" value="Neurolysin, domain 3"/>
    <property type="match status" value="1"/>
</dbReference>
<dbReference type="Gene3D" id="3.40.390.10">
    <property type="entry name" value="Collagenase (Catalytic Domain)"/>
    <property type="match status" value="1"/>
</dbReference>